<dbReference type="EMBL" id="FNCJ01000001">
    <property type="protein sequence ID" value="SDF95714.1"/>
    <property type="molecule type" value="Genomic_DNA"/>
</dbReference>
<organism evidence="2 3">
    <name type="scientific">Paraburkholderia phenazinium</name>
    <dbReference type="NCBI Taxonomy" id="60549"/>
    <lineage>
        <taxon>Bacteria</taxon>
        <taxon>Pseudomonadati</taxon>
        <taxon>Pseudomonadota</taxon>
        <taxon>Betaproteobacteria</taxon>
        <taxon>Burkholderiales</taxon>
        <taxon>Burkholderiaceae</taxon>
        <taxon>Paraburkholderia</taxon>
    </lineage>
</organism>
<dbReference type="AlphaFoldDB" id="A0A1G7QB44"/>
<proteinExistence type="predicted"/>
<gene>
    <name evidence="2" type="ORF">SAMN05216466_101688</name>
</gene>
<sequence>MVLRRPRYGVTPEPSEHARAANPVSLSDQVANTSLRLDVAALALDEKLDGALQFA</sequence>
<name>A0A1G7QB44_9BURK</name>
<evidence type="ECO:0000256" key="1">
    <source>
        <dbReference type="SAM" id="MobiDB-lite"/>
    </source>
</evidence>
<protein>
    <submittedName>
        <fullName evidence="2">Uncharacterized protein</fullName>
    </submittedName>
</protein>
<feature type="region of interest" description="Disordered" evidence="1">
    <location>
        <begin position="1"/>
        <end position="20"/>
    </location>
</feature>
<accession>A0A1G7QB44</accession>
<dbReference type="Proteomes" id="UP000199706">
    <property type="component" value="Unassembled WGS sequence"/>
</dbReference>
<evidence type="ECO:0000313" key="2">
    <source>
        <dbReference type="EMBL" id="SDF95714.1"/>
    </source>
</evidence>
<reference evidence="2 3" key="1">
    <citation type="submission" date="2016-10" db="EMBL/GenBank/DDBJ databases">
        <authorList>
            <person name="de Groot N.N."/>
        </authorList>
    </citation>
    <scope>NUCLEOTIDE SEQUENCE [LARGE SCALE GENOMIC DNA]</scope>
    <source>
        <strain evidence="2 3">LMG 2247</strain>
    </source>
</reference>
<evidence type="ECO:0000313" key="3">
    <source>
        <dbReference type="Proteomes" id="UP000199706"/>
    </source>
</evidence>